<evidence type="ECO:0000313" key="3">
    <source>
        <dbReference type="Proteomes" id="UP001058687"/>
    </source>
</evidence>
<dbReference type="PANTHER" id="PTHR11019">
    <property type="entry name" value="HTH-TYPE TRANSCRIPTIONAL REGULATOR NIMR"/>
    <property type="match status" value="1"/>
</dbReference>
<evidence type="ECO:0000259" key="1">
    <source>
        <dbReference type="PROSITE" id="PS01124"/>
    </source>
</evidence>
<gene>
    <name evidence="2" type="ORF">HB761_01645</name>
</gene>
<dbReference type="GO" id="GO:0003700">
    <property type="term" value="F:DNA-binding transcription factor activity"/>
    <property type="evidence" value="ECO:0007669"/>
    <property type="project" value="InterPro"/>
</dbReference>
<dbReference type="SMART" id="SM00342">
    <property type="entry name" value="HTH_ARAC"/>
    <property type="match status" value="1"/>
</dbReference>
<dbReference type="InterPro" id="IPR018060">
    <property type="entry name" value="HTH_AraC"/>
</dbReference>
<dbReference type="GO" id="GO:0043565">
    <property type="term" value="F:sequence-specific DNA binding"/>
    <property type="evidence" value="ECO:0007669"/>
    <property type="project" value="InterPro"/>
</dbReference>
<name>A0AAE9MY81_9VIBR</name>
<dbReference type="Gene3D" id="1.10.10.60">
    <property type="entry name" value="Homeodomain-like"/>
    <property type="match status" value="1"/>
</dbReference>
<proteinExistence type="predicted"/>
<evidence type="ECO:0000313" key="2">
    <source>
        <dbReference type="EMBL" id="UTZ25559.1"/>
    </source>
</evidence>
<organism evidence="2 3">
    <name type="scientific">Vibrio campbellii</name>
    <dbReference type="NCBI Taxonomy" id="680"/>
    <lineage>
        <taxon>Bacteria</taxon>
        <taxon>Pseudomonadati</taxon>
        <taxon>Pseudomonadota</taxon>
        <taxon>Gammaproteobacteria</taxon>
        <taxon>Vibrionales</taxon>
        <taxon>Vibrionaceae</taxon>
        <taxon>Vibrio</taxon>
    </lineage>
</organism>
<sequence>MLDVPPIITQLFSVWKNETQDPKLADQYIDVLIDQCSRCAPTTHPFVAQGSMDRRLLIIIEALSDKPTIKMSISQLSQKTGASVRTLNRLFLSHFKASFKEIRNKVVMERAEQMMKKGISATVVAFELEYSSLSSFSTAYNKHQKTNMD</sequence>
<dbReference type="PROSITE" id="PS01124">
    <property type="entry name" value="HTH_ARAC_FAMILY_2"/>
    <property type="match status" value="1"/>
</dbReference>
<feature type="domain" description="HTH araC/xylS-type" evidence="1">
    <location>
        <begin position="54"/>
        <end position="149"/>
    </location>
</feature>
<protein>
    <submittedName>
        <fullName evidence="2">Helix-turn-helix transcriptional regulator</fullName>
    </submittedName>
</protein>
<dbReference type="Proteomes" id="UP001058687">
    <property type="component" value="Chromosome 1"/>
</dbReference>
<dbReference type="EMBL" id="CP050467">
    <property type="protein sequence ID" value="UTZ25559.1"/>
    <property type="molecule type" value="Genomic_DNA"/>
</dbReference>
<dbReference type="PANTHER" id="PTHR11019:SF199">
    <property type="entry name" value="HTH-TYPE TRANSCRIPTIONAL REGULATOR NIMR"/>
    <property type="match status" value="1"/>
</dbReference>
<reference evidence="2" key="1">
    <citation type="submission" date="2020-03" db="EMBL/GenBank/DDBJ databases">
        <title>Five strains of Vibrio campbellii isolated from Mariana Trench.</title>
        <authorList>
            <person name="Liang J."/>
            <person name="Zhang X.-H."/>
        </authorList>
    </citation>
    <scope>NUCLEOTIDE SEQUENCE</scope>
    <source>
        <strain evidence="2">LJC014</strain>
    </source>
</reference>
<dbReference type="AlphaFoldDB" id="A0AAE9MY81"/>
<dbReference type="Pfam" id="PF12833">
    <property type="entry name" value="HTH_18"/>
    <property type="match status" value="1"/>
</dbReference>
<dbReference type="RefSeq" id="WP_255936967.1">
    <property type="nucleotide sequence ID" value="NZ_CP050467.1"/>
</dbReference>
<accession>A0AAE9MY81</accession>